<dbReference type="EMBL" id="JABEYC010000169">
    <property type="protein sequence ID" value="KAF4981432.1"/>
    <property type="molecule type" value="Genomic_DNA"/>
</dbReference>
<protein>
    <submittedName>
        <fullName evidence="1">Uncharacterized protein</fullName>
    </submittedName>
</protein>
<organism evidence="1 2">
    <name type="scientific">Fusarium zealandicum</name>
    <dbReference type="NCBI Taxonomy" id="1053134"/>
    <lineage>
        <taxon>Eukaryota</taxon>
        <taxon>Fungi</taxon>
        <taxon>Dikarya</taxon>
        <taxon>Ascomycota</taxon>
        <taxon>Pezizomycotina</taxon>
        <taxon>Sordariomycetes</taxon>
        <taxon>Hypocreomycetidae</taxon>
        <taxon>Hypocreales</taxon>
        <taxon>Nectriaceae</taxon>
        <taxon>Fusarium</taxon>
        <taxon>Fusarium staphyleae species complex</taxon>
    </lineage>
</organism>
<reference evidence="1" key="1">
    <citation type="journal article" date="2020" name="BMC Genomics">
        <title>Correction to: Identification and distribution of gene clusters required for synthesis of sphingolipid metabolism inhibitors in diverse species of the filamentous fungus Fusarium.</title>
        <authorList>
            <person name="Kim H.S."/>
            <person name="Lohmar J.M."/>
            <person name="Busman M."/>
            <person name="Brown D.W."/>
            <person name="Naumann T.A."/>
            <person name="Divon H.H."/>
            <person name="Lysoe E."/>
            <person name="Uhlig S."/>
            <person name="Proctor R.H."/>
        </authorList>
    </citation>
    <scope>NUCLEOTIDE SEQUENCE</scope>
    <source>
        <strain evidence="1">NRRL 22465</strain>
    </source>
</reference>
<dbReference type="Gene3D" id="3.40.350.10">
    <property type="entry name" value="Creatinase/prolidase N-terminal domain"/>
    <property type="match status" value="1"/>
</dbReference>
<keyword evidence="2" id="KW-1185">Reference proteome</keyword>
<dbReference type="InterPro" id="IPR029149">
    <property type="entry name" value="Creatin/AminoP/Spt16_N"/>
</dbReference>
<name>A0A8H4UQ25_9HYPO</name>
<accession>A0A8H4UQ25</accession>
<gene>
    <name evidence="1" type="ORF">FZEAL_2780</name>
</gene>
<sequence length="265" mass="28775">MFNQGPGHANGSPSIYIDVPPNGYNFSATNTTSKGPMVRNTLVFGSSHGSAVCDIGVLIYLVPRLASSYYSGSKSPFENYLADPARGIVWNNYNIDYEPITRELLEATALIQEQSVYIAQVESEVKRPSTASTAVIFPDSVNIRCATGTRNMQDFTMQNATTLLYLLLAADRSILFEFAGSLHLAEGYETVDGVRTAKSVTFTTSSPRIEEKEKIVAGETAELVTGLFGKRDATLGLERMNANIGIALKELGLNILDTQKPVEMA</sequence>
<comment type="caution">
    <text evidence="1">The sequence shown here is derived from an EMBL/GenBank/DDBJ whole genome shotgun (WGS) entry which is preliminary data.</text>
</comment>
<dbReference type="AlphaFoldDB" id="A0A8H4UQ25"/>
<dbReference type="Proteomes" id="UP000635477">
    <property type="component" value="Unassembled WGS sequence"/>
</dbReference>
<evidence type="ECO:0000313" key="2">
    <source>
        <dbReference type="Proteomes" id="UP000635477"/>
    </source>
</evidence>
<dbReference type="OrthoDB" id="9995434at2759"/>
<evidence type="ECO:0000313" key="1">
    <source>
        <dbReference type="EMBL" id="KAF4981432.1"/>
    </source>
</evidence>
<reference evidence="1" key="2">
    <citation type="submission" date="2020-05" db="EMBL/GenBank/DDBJ databases">
        <authorList>
            <person name="Kim H.-S."/>
            <person name="Proctor R.H."/>
            <person name="Brown D.W."/>
        </authorList>
    </citation>
    <scope>NUCLEOTIDE SEQUENCE</scope>
    <source>
        <strain evidence="1">NRRL 22465</strain>
    </source>
</reference>
<proteinExistence type="predicted"/>